<comment type="caution">
    <text evidence="1">The sequence shown here is derived from an EMBL/GenBank/DDBJ whole genome shotgun (WGS) entry which is preliminary data.</text>
</comment>
<dbReference type="EMBL" id="ARZX01000005">
    <property type="protein sequence ID" value="EWH14087.1"/>
    <property type="molecule type" value="Genomic_DNA"/>
</dbReference>
<protein>
    <recommendedName>
        <fullName evidence="3">Secreted protein</fullName>
    </recommendedName>
</protein>
<evidence type="ECO:0008006" key="3">
    <source>
        <dbReference type="Google" id="ProtNLM"/>
    </source>
</evidence>
<gene>
    <name evidence="1" type="ORF">KLA_05437</name>
</gene>
<name>A0ABN0RQC8_9FLAO</name>
<organism evidence="1 2">
    <name type="scientific">Cellulophaga geojensis KL-A</name>
    <dbReference type="NCBI Taxonomy" id="1328323"/>
    <lineage>
        <taxon>Bacteria</taxon>
        <taxon>Pseudomonadati</taxon>
        <taxon>Bacteroidota</taxon>
        <taxon>Flavobacteriia</taxon>
        <taxon>Flavobacteriales</taxon>
        <taxon>Flavobacteriaceae</taxon>
        <taxon>Cellulophaga</taxon>
    </lineage>
</organism>
<evidence type="ECO:0000313" key="2">
    <source>
        <dbReference type="Proteomes" id="UP000019275"/>
    </source>
</evidence>
<sequence>MKKSITKLKTLFIVLFIGVLHLEAQVSDVNLTNLYSRMTVASFDSSSSNDIKGDSYIVDDFRPAKLAKDKKTFFVRYNAYKDEMEIQRGNDAYYLSRFYDLPITFIGTNEVYKMFDYDKGKRTGYFLLLNEGDKISLLLKQTIKFYEAHKAKTGYGKSEPKRLEREDDALYYSNKENIAVKLPKKKKDIMGLFDSKEKDIESYIKQNNLNLKKKEDLIKLFSFYNS</sequence>
<dbReference type="Proteomes" id="UP000019275">
    <property type="component" value="Unassembled WGS sequence"/>
</dbReference>
<dbReference type="RefSeq" id="WP_013619680.1">
    <property type="nucleotide sequence ID" value="NZ_ARZX01000005.1"/>
</dbReference>
<keyword evidence="2" id="KW-1185">Reference proteome</keyword>
<reference evidence="1 2" key="1">
    <citation type="journal article" date="2014" name="Genome Announc.">
        <title>Draft Genome Sequence of the Carrageenan-Degrading Bacterium Cellulophaga sp. Strain KL-A, Isolated from Decaying Marine Algae.</title>
        <authorList>
            <person name="Shan D."/>
            <person name="Ying J."/>
            <person name="Li X."/>
            <person name="Gao Z."/>
            <person name="Wei G."/>
            <person name="Shao Z."/>
        </authorList>
    </citation>
    <scope>NUCLEOTIDE SEQUENCE [LARGE SCALE GENOMIC DNA]</scope>
    <source>
        <strain evidence="1 2">KL-A</strain>
    </source>
</reference>
<proteinExistence type="predicted"/>
<evidence type="ECO:0000313" key="1">
    <source>
        <dbReference type="EMBL" id="EWH14087.1"/>
    </source>
</evidence>
<accession>A0ABN0RQC8</accession>